<feature type="transmembrane region" description="Helical" evidence="11">
    <location>
        <begin position="488"/>
        <end position="508"/>
    </location>
</feature>
<dbReference type="PANTHER" id="PTHR10110:SF86">
    <property type="entry name" value="SODIUM_HYDROGEN EXCHANGER 7"/>
    <property type="match status" value="1"/>
</dbReference>
<evidence type="ECO:0000256" key="3">
    <source>
        <dbReference type="ARBA" id="ARBA00022475"/>
    </source>
</evidence>
<dbReference type="InterPro" id="IPR018422">
    <property type="entry name" value="Cation/H_exchanger_CPA1"/>
</dbReference>
<keyword evidence="2" id="KW-0813">Transport</keyword>
<feature type="transmembrane region" description="Helical" evidence="11">
    <location>
        <begin position="414"/>
        <end position="435"/>
    </location>
</feature>
<proteinExistence type="predicted"/>
<dbReference type="Gene3D" id="6.10.140.1330">
    <property type="match status" value="1"/>
</dbReference>
<organism evidence="14 15">
    <name type="scientific">Babesia divergens</name>
    <dbReference type="NCBI Taxonomy" id="32595"/>
    <lineage>
        <taxon>Eukaryota</taxon>
        <taxon>Sar</taxon>
        <taxon>Alveolata</taxon>
        <taxon>Apicomplexa</taxon>
        <taxon>Aconoidasida</taxon>
        <taxon>Piroplasmida</taxon>
        <taxon>Babesiidae</taxon>
        <taxon>Babesia</taxon>
    </lineage>
</organism>
<dbReference type="Pfam" id="PF00999">
    <property type="entry name" value="Na_H_Exchanger"/>
    <property type="match status" value="1"/>
</dbReference>
<keyword evidence="12" id="KW-0732">Signal</keyword>
<feature type="domain" description="Cation/H+ exchanger transmembrane" evidence="13">
    <location>
        <begin position="139"/>
        <end position="544"/>
    </location>
</feature>
<name>A0AAD9GJZ5_BABDI</name>
<evidence type="ECO:0000256" key="10">
    <source>
        <dbReference type="SAM" id="MobiDB-lite"/>
    </source>
</evidence>
<evidence type="ECO:0000313" key="15">
    <source>
        <dbReference type="Proteomes" id="UP001195914"/>
    </source>
</evidence>
<feature type="transmembrane region" description="Helical" evidence="11">
    <location>
        <begin position="528"/>
        <end position="548"/>
    </location>
</feature>
<evidence type="ECO:0000256" key="2">
    <source>
        <dbReference type="ARBA" id="ARBA00022448"/>
    </source>
</evidence>
<dbReference type="PANTHER" id="PTHR10110">
    <property type="entry name" value="SODIUM/HYDROGEN EXCHANGER"/>
    <property type="match status" value="1"/>
</dbReference>
<dbReference type="Proteomes" id="UP001195914">
    <property type="component" value="Unassembled WGS sequence"/>
</dbReference>
<feature type="chain" id="PRO_5042102485" evidence="12">
    <location>
        <begin position="35"/>
        <end position="1089"/>
    </location>
</feature>
<feature type="transmembrane region" description="Helical" evidence="11">
    <location>
        <begin position="130"/>
        <end position="148"/>
    </location>
</feature>
<evidence type="ECO:0000256" key="6">
    <source>
        <dbReference type="ARBA" id="ARBA00023053"/>
    </source>
</evidence>
<dbReference type="GO" id="GO:0005886">
    <property type="term" value="C:plasma membrane"/>
    <property type="evidence" value="ECO:0007669"/>
    <property type="project" value="UniProtKB-SubCell"/>
</dbReference>
<evidence type="ECO:0000256" key="7">
    <source>
        <dbReference type="ARBA" id="ARBA00023065"/>
    </source>
</evidence>
<feature type="compositionally biased region" description="Basic and acidic residues" evidence="10">
    <location>
        <begin position="667"/>
        <end position="689"/>
    </location>
</feature>
<dbReference type="GO" id="GO:0098719">
    <property type="term" value="P:sodium ion import across plasma membrane"/>
    <property type="evidence" value="ECO:0007669"/>
    <property type="project" value="TreeGrafter"/>
</dbReference>
<keyword evidence="8 11" id="KW-0472">Membrane</keyword>
<accession>A0AAD9GJZ5</accession>
<dbReference type="GO" id="GO:0015386">
    <property type="term" value="F:potassium:proton antiporter activity"/>
    <property type="evidence" value="ECO:0007669"/>
    <property type="project" value="TreeGrafter"/>
</dbReference>
<dbReference type="EMBL" id="JAHBMH010000007">
    <property type="protein sequence ID" value="KAK1939857.1"/>
    <property type="molecule type" value="Genomic_DNA"/>
</dbReference>
<gene>
    <name evidence="14" type="ORF">X943_003979</name>
</gene>
<evidence type="ECO:0000256" key="4">
    <source>
        <dbReference type="ARBA" id="ARBA00022692"/>
    </source>
</evidence>
<keyword evidence="5 11" id="KW-1133">Transmembrane helix</keyword>
<sequence length="1089" mass="122469">MVMHGVPWQRRICLSLAFISSLLVGNSIQHGIQAHNSPNVKDGISQWVVGEGGTTSVEANTHGDSVMHDALVGPDMPLGTSPQHMSIADHAGDIKGNSEDGSEVPPAYSSKEAEDDTTNLAAISDNVAELVSLCCFIILSACFLQFVISKINDKIPISIVCFIYGMVTYGISIFFEGQGRQDPLSRSIHMIRHMDSSVLYYIALPTLLYEATQDVNWYTFCNFIVGGISLAIVGVLLQVIFLGVLFHYVLNISSNGYVTISFLLASILSSTDPVAVLSVLGAVNAPPKLSSIFHCESLINDGSSVLLFQFFYLSLLGQSQSWMYYVSLFIKLLLLGPLLGFLVAIVVTVWISLFRKHYITQCVGVITTGHLVYFLAEYTMNLSGPLAIVCYGVFIKAYGLIAFDREALEKHDHFVEGICLIANSAVFVISGALTVGMLRVHIQADDVWMHVGKLLLTYLLTNLARAFMIVVFSPLLSYIGYGINYKEMILLIWGGLRGAIVLVLGLRLESDPNIPDKLSDLLAFYSSGNVMIILLLQGLTFEVLYRLLNPYPMKPFRRVYLVKVMNMIDCQFNHHIGWMKEHWLFKNTDAVIQGHQLVPKMATIRWNATGNIEFDIPHVDHNLDRCTQPPSNCDIESAEIDHRGRCATVYSRSSIPSDEDDAQQESPMRDLGDHENSEDVGYRRDRSDESSTANMPLLTYGILKNSGPTDDLGYNPTMYLRLLEHAFTEDVALSHAPTLSQTMDLAQLAANPQLNESARFPVTQPSQRFDTDATINVESLYKRPVHTRFLSMSVVPRMQSDDRLFENSDVHDLDNFVTHPVGPHPRRVLRKEREGELYIMIFNSFSDIYNKLYQSGLIDGGSLLLLQNALDVASDFALKKLKKRSIAAWAGALNEVMPDSSSGYNLDSVEDMGGFEFEWFVLHSTVEKRMRRIDRCFGNQFLNYSQHNDVQSVLELLVAYIDVHQHLLKSGGRNLELLLEEKLLSSYKRPITQAKLYIASLKNRWPQHVRHGLVTMTTCMMLRIKRDIVNEQSTHGLLLEEDRRKVVELLEEQLFRVATKHNRINVFKRFFTSLFHEITCHVTHRKSLV</sequence>
<evidence type="ECO:0000256" key="12">
    <source>
        <dbReference type="SAM" id="SignalP"/>
    </source>
</evidence>
<feature type="transmembrane region" description="Helical" evidence="11">
    <location>
        <begin position="155"/>
        <end position="175"/>
    </location>
</feature>
<feature type="region of interest" description="Disordered" evidence="10">
    <location>
        <begin position="89"/>
        <end position="115"/>
    </location>
</feature>
<feature type="transmembrane region" description="Helical" evidence="11">
    <location>
        <begin position="322"/>
        <end position="351"/>
    </location>
</feature>
<feature type="transmembrane region" description="Helical" evidence="11">
    <location>
        <begin position="455"/>
        <end position="476"/>
    </location>
</feature>
<evidence type="ECO:0000256" key="11">
    <source>
        <dbReference type="SAM" id="Phobius"/>
    </source>
</evidence>
<reference evidence="14" key="2">
    <citation type="submission" date="2021-05" db="EMBL/GenBank/DDBJ databases">
        <authorList>
            <person name="Pain A."/>
        </authorList>
    </citation>
    <scope>NUCLEOTIDE SEQUENCE</scope>
    <source>
        <strain evidence="14">1802A</strain>
    </source>
</reference>
<dbReference type="InterPro" id="IPR006153">
    <property type="entry name" value="Cation/H_exchanger_TM"/>
</dbReference>
<keyword evidence="9" id="KW-0739">Sodium transport</keyword>
<feature type="transmembrane region" description="Helical" evidence="11">
    <location>
        <begin position="382"/>
        <end position="402"/>
    </location>
</feature>
<evidence type="ECO:0000256" key="8">
    <source>
        <dbReference type="ARBA" id="ARBA00023136"/>
    </source>
</evidence>
<feature type="transmembrane region" description="Helical" evidence="11">
    <location>
        <begin position="217"/>
        <end position="250"/>
    </location>
</feature>
<keyword evidence="15" id="KW-1185">Reference proteome</keyword>
<comment type="subcellular location">
    <subcellularLocation>
        <location evidence="1">Cell membrane</location>
        <topology evidence="1">Multi-pass membrane protein</topology>
    </subcellularLocation>
</comment>
<feature type="transmembrane region" description="Helical" evidence="11">
    <location>
        <begin position="262"/>
        <end position="283"/>
    </location>
</feature>
<keyword evidence="6" id="KW-0915">Sodium</keyword>
<feature type="signal peptide" evidence="12">
    <location>
        <begin position="1"/>
        <end position="34"/>
    </location>
</feature>
<dbReference type="AlphaFoldDB" id="A0AAD9GJZ5"/>
<comment type="caution">
    <text evidence="14">The sequence shown here is derived from an EMBL/GenBank/DDBJ whole genome shotgun (WGS) entry which is preliminary data.</text>
</comment>
<evidence type="ECO:0000256" key="1">
    <source>
        <dbReference type="ARBA" id="ARBA00004651"/>
    </source>
</evidence>
<dbReference type="GO" id="GO:0015385">
    <property type="term" value="F:sodium:proton antiporter activity"/>
    <property type="evidence" value="ECO:0007669"/>
    <property type="project" value="InterPro"/>
</dbReference>
<evidence type="ECO:0000256" key="9">
    <source>
        <dbReference type="ARBA" id="ARBA00023201"/>
    </source>
</evidence>
<evidence type="ECO:0000256" key="5">
    <source>
        <dbReference type="ARBA" id="ARBA00022989"/>
    </source>
</evidence>
<feature type="region of interest" description="Disordered" evidence="10">
    <location>
        <begin position="651"/>
        <end position="693"/>
    </location>
</feature>
<dbReference type="GO" id="GO:0051453">
    <property type="term" value="P:regulation of intracellular pH"/>
    <property type="evidence" value="ECO:0007669"/>
    <property type="project" value="TreeGrafter"/>
</dbReference>
<reference evidence="14" key="1">
    <citation type="journal article" date="2014" name="Nucleic Acids Res.">
        <title>The evolutionary dynamics of variant antigen genes in Babesia reveal a history of genomic innovation underlying host-parasite interaction.</title>
        <authorList>
            <person name="Jackson A.P."/>
            <person name="Otto T.D."/>
            <person name="Darby A."/>
            <person name="Ramaprasad A."/>
            <person name="Xia D."/>
            <person name="Echaide I.E."/>
            <person name="Farber M."/>
            <person name="Gahlot S."/>
            <person name="Gamble J."/>
            <person name="Gupta D."/>
            <person name="Gupta Y."/>
            <person name="Jackson L."/>
            <person name="Malandrin L."/>
            <person name="Malas T.B."/>
            <person name="Moussa E."/>
            <person name="Nair M."/>
            <person name="Reid A.J."/>
            <person name="Sanders M."/>
            <person name="Sharma J."/>
            <person name="Tracey A."/>
            <person name="Quail M.A."/>
            <person name="Weir W."/>
            <person name="Wastling J.M."/>
            <person name="Hall N."/>
            <person name="Willadsen P."/>
            <person name="Lingelbach K."/>
            <person name="Shiels B."/>
            <person name="Tait A."/>
            <person name="Berriman M."/>
            <person name="Allred D.R."/>
            <person name="Pain A."/>
        </authorList>
    </citation>
    <scope>NUCLEOTIDE SEQUENCE</scope>
    <source>
        <strain evidence="14">1802A</strain>
    </source>
</reference>
<protein>
    <submittedName>
        <fullName evidence="14">Sodium/hydrogen exchanger 7</fullName>
    </submittedName>
</protein>
<keyword evidence="3" id="KW-1003">Cell membrane</keyword>
<keyword evidence="7" id="KW-0406">Ion transport</keyword>
<evidence type="ECO:0000313" key="14">
    <source>
        <dbReference type="EMBL" id="KAK1939857.1"/>
    </source>
</evidence>
<evidence type="ECO:0000259" key="13">
    <source>
        <dbReference type="Pfam" id="PF00999"/>
    </source>
</evidence>
<keyword evidence="4 11" id="KW-0812">Transmembrane</keyword>